<proteinExistence type="predicted"/>
<evidence type="ECO:0000313" key="2">
    <source>
        <dbReference type="Proteomes" id="UP001162029"/>
    </source>
</evidence>
<dbReference type="AlphaFoldDB" id="A0AAV0U9N2"/>
<dbReference type="Gene3D" id="2.60.120.620">
    <property type="entry name" value="q2cbj1_9rhob like domain"/>
    <property type="match status" value="1"/>
</dbReference>
<name>A0AAV0U9N2_9STRA</name>
<reference evidence="1" key="1">
    <citation type="submission" date="2022-12" db="EMBL/GenBank/DDBJ databases">
        <authorList>
            <person name="Webb A."/>
        </authorList>
    </citation>
    <scope>NUCLEOTIDE SEQUENCE</scope>
    <source>
        <strain evidence="1">Pd1</strain>
    </source>
</reference>
<organism evidence="1 2">
    <name type="scientific">Peronospora destructor</name>
    <dbReference type="NCBI Taxonomy" id="86335"/>
    <lineage>
        <taxon>Eukaryota</taxon>
        <taxon>Sar</taxon>
        <taxon>Stramenopiles</taxon>
        <taxon>Oomycota</taxon>
        <taxon>Peronosporomycetes</taxon>
        <taxon>Peronosporales</taxon>
        <taxon>Peronosporaceae</taxon>
        <taxon>Peronospora</taxon>
    </lineage>
</organism>
<comment type="caution">
    <text evidence="1">The sequence shown here is derived from an EMBL/GenBank/DDBJ whole genome shotgun (WGS) entry which is preliminary data.</text>
</comment>
<dbReference type="Proteomes" id="UP001162029">
    <property type="component" value="Unassembled WGS sequence"/>
</dbReference>
<gene>
    <name evidence="1" type="ORF">PDE001_LOCUS5141</name>
</gene>
<protein>
    <submittedName>
        <fullName evidence="1">Uncharacterized protein</fullName>
    </submittedName>
</protein>
<dbReference type="EMBL" id="CANTFM010000975">
    <property type="protein sequence ID" value="CAI5732555.1"/>
    <property type="molecule type" value="Genomic_DNA"/>
</dbReference>
<keyword evidence="2" id="KW-1185">Reference proteome</keyword>
<sequence length="382" mass="43546">MLKKLLDGCNKRGINSRGESVVLNDGVFAKLLQQDEFQQLIYPGIPTEQLVHAPKNLQTLLEDPWYEQELLALMPKVKAKAASVLTNVKKQGAEQGDVMDPTTERMLMPQIMQEAFGREVLAMVHRVNHQKHVKLANDARLLADPNSDFATWDQLDDEFLNELLIDKSDVSGVAVLDEFMGEEWTQLLLNDMLRMARNGLLMTTRSSEHMMSQRNHKETLSGVKLRFIEHQDCTAEYPALAELIEKLHALPYEINMKRPDNAKLCAQFTRCTVIQQLPAGNHQPLRLDCGVGDKDNGCKLTCVYFFNAVDTEQKKTNMKLRTALRENSSVRQISLKPDRLVIFQSPFVFNEITTVPDGDDLFYLTFWIHGQNPSSMLDFVRI</sequence>
<accession>A0AAV0U9N2</accession>
<evidence type="ECO:0000313" key="1">
    <source>
        <dbReference type="EMBL" id="CAI5732555.1"/>
    </source>
</evidence>